<feature type="transmembrane region" description="Helical" evidence="5">
    <location>
        <begin position="287"/>
        <end position="313"/>
    </location>
</feature>
<dbReference type="HOGENOM" id="CLU_000960_22_0_1"/>
<feature type="transmembrane region" description="Helical" evidence="5">
    <location>
        <begin position="66"/>
        <end position="85"/>
    </location>
</feature>
<dbReference type="AlphaFoldDB" id="W3WT72"/>
<dbReference type="PANTHER" id="PTHR23501:SF59">
    <property type="entry name" value="MAJOR FACILITATOR SUPERFAMILY (MFS) PROFILE DOMAIN-CONTAINING PROTEIN-RELATED"/>
    <property type="match status" value="1"/>
</dbReference>
<gene>
    <name evidence="7" type="ORF">PFICI_11724</name>
</gene>
<dbReference type="eggNOG" id="KOG0254">
    <property type="taxonomic scope" value="Eukaryota"/>
</dbReference>
<evidence type="ECO:0000256" key="4">
    <source>
        <dbReference type="ARBA" id="ARBA00023136"/>
    </source>
</evidence>
<dbReference type="Gene3D" id="1.20.1250.20">
    <property type="entry name" value="MFS general substrate transporter like domains"/>
    <property type="match status" value="2"/>
</dbReference>
<evidence type="ECO:0000259" key="6">
    <source>
        <dbReference type="PROSITE" id="PS50850"/>
    </source>
</evidence>
<accession>W3WT72</accession>
<dbReference type="GO" id="GO:0022857">
    <property type="term" value="F:transmembrane transporter activity"/>
    <property type="evidence" value="ECO:0007669"/>
    <property type="project" value="InterPro"/>
</dbReference>
<keyword evidence="8" id="KW-1185">Reference proteome</keyword>
<feature type="domain" description="Major facilitator superfamily (MFS) profile" evidence="6">
    <location>
        <begin position="26"/>
        <end position="522"/>
    </location>
</feature>
<keyword evidence="3 5" id="KW-1133">Transmembrane helix</keyword>
<name>W3WT72_PESFW</name>
<feature type="transmembrane region" description="Helical" evidence="5">
    <location>
        <begin position="358"/>
        <end position="379"/>
    </location>
</feature>
<dbReference type="GeneID" id="19276737"/>
<dbReference type="STRING" id="1229662.W3WT72"/>
<dbReference type="InterPro" id="IPR036259">
    <property type="entry name" value="MFS_trans_sf"/>
</dbReference>
<evidence type="ECO:0000256" key="2">
    <source>
        <dbReference type="ARBA" id="ARBA00022692"/>
    </source>
</evidence>
<dbReference type="RefSeq" id="XP_007838496.1">
    <property type="nucleotide sequence ID" value="XM_007840305.1"/>
</dbReference>
<feature type="transmembrane region" description="Helical" evidence="5">
    <location>
        <begin position="391"/>
        <end position="412"/>
    </location>
</feature>
<evidence type="ECO:0000256" key="3">
    <source>
        <dbReference type="ARBA" id="ARBA00022989"/>
    </source>
</evidence>
<dbReference type="InParanoid" id="W3WT72"/>
<proteinExistence type="predicted"/>
<dbReference type="PANTHER" id="PTHR23501">
    <property type="entry name" value="MAJOR FACILITATOR SUPERFAMILY"/>
    <property type="match status" value="1"/>
</dbReference>
<reference evidence="8" key="1">
    <citation type="journal article" date="2015" name="BMC Genomics">
        <title>Genomic and transcriptomic analysis of the endophytic fungus Pestalotiopsis fici reveals its lifestyle and high potential for synthesis of natural products.</title>
        <authorList>
            <person name="Wang X."/>
            <person name="Zhang X."/>
            <person name="Liu L."/>
            <person name="Xiang M."/>
            <person name="Wang W."/>
            <person name="Sun X."/>
            <person name="Che Y."/>
            <person name="Guo L."/>
            <person name="Liu G."/>
            <person name="Guo L."/>
            <person name="Wang C."/>
            <person name="Yin W.B."/>
            <person name="Stadler M."/>
            <person name="Zhang X."/>
            <person name="Liu X."/>
        </authorList>
    </citation>
    <scope>NUCLEOTIDE SEQUENCE [LARGE SCALE GENOMIC DNA]</scope>
    <source>
        <strain evidence="8">W106-1 / CGMCC3.15140</strain>
    </source>
</reference>
<evidence type="ECO:0000313" key="8">
    <source>
        <dbReference type="Proteomes" id="UP000030651"/>
    </source>
</evidence>
<feature type="transmembrane region" description="Helical" evidence="5">
    <location>
        <begin position="182"/>
        <end position="203"/>
    </location>
</feature>
<dbReference type="Pfam" id="PF07690">
    <property type="entry name" value="MFS_1"/>
    <property type="match status" value="1"/>
</dbReference>
<evidence type="ECO:0000313" key="7">
    <source>
        <dbReference type="EMBL" id="ETS76337.1"/>
    </source>
</evidence>
<sequence>MAKGSSSSTSLVEEHNQIKQWRPTNSFYLSFASLFFVVLAATISATSMSVALTDLAKHLKLTDSDAFLVGSLTSITATVIQPSCASWANAFGRRESLAGGLAFLLVGSILGAVASDAPLLFVARSLQGIGEGGSVGIIEIMVTEMVPLRLRGKWLAWICVASAIGTVSGPLLGGLLSQVNDWSWRMIFVLNAGMTILSLLLTYTAINPKPRQGDILKNLRDSDWAGLCIFCTAILLILVPLTQGGSLYSWTDRRTIIPLCFGSVSLVAFILYEMFVPANPMIPPELFRNLSCVATFIACLVHGLVLWCLLYYLPIYYEGVKGYSSIQTGVAVLPETMTISLGSIVSGVSISHTGRYRWAIWSAWVATTVSVGTLYFLGVNSPAGQWVPQNLLVGFGLGMIFGAMGFAVQAAVSHDLLAIAVTLTIFFRSLGTALGVPIGGVIFTNELKTELLIQLPSNATDKFFQPSFSLVLVAQLRNMNDSSTKSAIIAAVSSAVGKLWIYMSALCGAALLVTLGIKHFSLDVDLPSEKDPLPRVDDNGLTDDDDDGSIILIQMI</sequence>
<feature type="transmembrane region" description="Helical" evidence="5">
    <location>
        <begin position="224"/>
        <end position="243"/>
    </location>
</feature>
<dbReference type="OrthoDB" id="4750625at2759"/>
<evidence type="ECO:0000256" key="5">
    <source>
        <dbReference type="SAM" id="Phobius"/>
    </source>
</evidence>
<dbReference type="EMBL" id="KI912117">
    <property type="protein sequence ID" value="ETS76337.1"/>
    <property type="molecule type" value="Genomic_DNA"/>
</dbReference>
<keyword evidence="2 5" id="KW-0812">Transmembrane</keyword>
<evidence type="ECO:0000256" key="1">
    <source>
        <dbReference type="ARBA" id="ARBA00004141"/>
    </source>
</evidence>
<dbReference type="SUPFAM" id="SSF103473">
    <property type="entry name" value="MFS general substrate transporter"/>
    <property type="match status" value="1"/>
</dbReference>
<protein>
    <recommendedName>
        <fullName evidence="6">Major facilitator superfamily (MFS) profile domain-containing protein</fullName>
    </recommendedName>
</protein>
<feature type="transmembrane region" description="Helical" evidence="5">
    <location>
        <begin position="325"/>
        <end position="346"/>
    </location>
</feature>
<feature type="transmembrane region" description="Helical" evidence="5">
    <location>
        <begin position="419"/>
        <end position="443"/>
    </location>
</feature>
<dbReference type="GO" id="GO:0005886">
    <property type="term" value="C:plasma membrane"/>
    <property type="evidence" value="ECO:0007669"/>
    <property type="project" value="TreeGrafter"/>
</dbReference>
<keyword evidence="4 5" id="KW-0472">Membrane</keyword>
<feature type="transmembrane region" description="Helical" evidence="5">
    <location>
        <begin position="255"/>
        <end position="275"/>
    </location>
</feature>
<feature type="transmembrane region" description="Helical" evidence="5">
    <location>
        <begin position="27"/>
        <end position="46"/>
    </location>
</feature>
<dbReference type="PROSITE" id="PS50850">
    <property type="entry name" value="MFS"/>
    <property type="match status" value="1"/>
</dbReference>
<dbReference type="InterPro" id="IPR020846">
    <property type="entry name" value="MFS_dom"/>
</dbReference>
<dbReference type="OMA" id="PFIWAGW"/>
<feature type="transmembrane region" description="Helical" evidence="5">
    <location>
        <begin position="499"/>
        <end position="517"/>
    </location>
</feature>
<dbReference type="Proteomes" id="UP000030651">
    <property type="component" value="Unassembled WGS sequence"/>
</dbReference>
<feature type="transmembrane region" description="Helical" evidence="5">
    <location>
        <begin position="154"/>
        <end position="176"/>
    </location>
</feature>
<dbReference type="KEGG" id="pfy:PFICI_11724"/>
<organism evidence="7 8">
    <name type="scientific">Pestalotiopsis fici (strain W106-1 / CGMCC3.15140)</name>
    <dbReference type="NCBI Taxonomy" id="1229662"/>
    <lineage>
        <taxon>Eukaryota</taxon>
        <taxon>Fungi</taxon>
        <taxon>Dikarya</taxon>
        <taxon>Ascomycota</taxon>
        <taxon>Pezizomycotina</taxon>
        <taxon>Sordariomycetes</taxon>
        <taxon>Xylariomycetidae</taxon>
        <taxon>Amphisphaeriales</taxon>
        <taxon>Sporocadaceae</taxon>
        <taxon>Pestalotiopsis</taxon>
    </lineage>
</organism>
<comment type="subcellular location">
    <subcellularLocation>
        <location evidence="1">Membrane</location>
        <topology evidence="1">Multi-pass membrane protein</topology>
    </subcellularLocation>
</comment>
<feature type="transmembrane region" description="Helical" evidence="5">
    <location>
        <begin position="97"/>
        <end position="115"/>
    </location>
</feature>
<dbReference type="InterPro" id="IPR011701">
    <property type="entry name" value="MFS"/>
</dbReference>